<evidence type="ECO:0000313" key="7">
    <source>
        <dbReference type="EMBL" id="APE38365.1"/>
    </source>
</evidence>
<accession>A0A1J0W273</accession>
<dbReference type="InterPro" id="IPR020084">
    <property type="entry name" value="NUDIX_hydrolase_CS"/>
</dbReference>
<dbReference type="InterPro" id="IPR020476">
    <property type="entry name" value="Nudix_hydrolase"/>
</dbReference>
<organism evidence="7 8">
    <name type="scientific">Nocardia mangyaensis</name>
    <dbReference type="NCBI Taxonomy" id="2213200"/>
    <lineage>
        <taxon>Bacteria</taxon>
        <taxon>Bacillati</taxon>
        <taxon>Actinomycetota</taxon>
        <taxon>Actinomycetes</taxon>
        <taxon>Mycobacteriales</taxon>
        <taxon>Nocardiaceae</taxon>
        <taxon>Nocardia</taxon>
    </lineage>
</organism>
<dbReference type="OrthoDB" id="4247482at2"/>
<reference evidence="7" key="1">
    <citation type="submission" date="2016-11" db="EMBL/GenBank/DDBJ databases">
        <authorList>
            <person name="Jaros S."/>
            <person name="Januszkiewicz K."/>
            <person name="Wedrychowicz H."/>
        </authorList>
    </citation>
    <scope>NUCLEOTIDE SEQUENCE [LARGE SCALE GENOMIC DNA]</scope>
    <source>
        <strain evidence="7">Y48</strain>
    </source>
</reference>
<evidence type="ECO:0000313" key="8">
    <source>
        <dbReference type="Proteomes" id="UP000183810"/>
    </source>
</evidence>
<dbReference type="SUPFAM" id="SSF55811">
    <property type="entry name" value="Nudix"/>
    <property type="match status" value="1"/>
</dbReference>
<dbReference type="InterPro" id="IPR015797">
    <property type="entry name" value="NUDIX_hydrolase-like_dom_sf"/>
</dbReference>
<dbReference type="GO" id="GO:0016787">
    <property type="term" value="F:hydrolase activity"/>
    <property type="evidence" value="ECO:0007669"/>
    <property type="project" value="UniProtKB-KW"/>
</dbReference>
<protein>
    <submittedName>
        <fullName evidence="7">NUDIX hydrolase</fullName>
    </submittedName>
</protein>
<evidence type="ECO:0000256" key="1">
    <source>
        <dbReference type="ARBA" id="ARBA00001946"/>
    </source>
</evidence>
<feature type="domain" description="Nudix hydrolase" evidence="6">
    <location>
        <begin position="1"/>
        <end position="130"/>
    </location>
</feature>
<proteinExistence type="inferred from homology"/>
<evidence type="ECO:0000256" key="5">
    <source>
        <dbReference type="RuleBase" id="RU003476"/>
    </source>
</evidence>
<evidence type="ECO:0000256" key="2">
    <source>
        <dbReference type="ARBA" id="ARBA00005582"/>
    </source>
</evidence>
<dbReference type="Gene3D" id="3.90.79.10">
    <property type="entry name" value="Nucleoside Triphosphate Pyrophosphohydrolase"/>
    <property type="match status" value="1"/>
</dbReference>
<dbReference type="Proteomes" id="UP000183810">
    <property type="component" value="Chromosome"/>
</dbReference>
<evidence type="ECO:0000259" key="6">
    <source>
        <dbReference type="PROSITE" id="PS51462"/>
    </source>
</evidence>
<dbReference type="Pfam" id="PF00293">
    <property type="entry name" value="NUDIX"/>
    <property type="match status" value="1"/>
</dbReference>
<dbReference type="CDD" id="cd18876">
    <property type="entry name" value="NUDIX_Hydrolase"/>
    <property type="match status" value="1"/>
</dbReference>
<dbReference type="PRINTS" id="PR00502">
    <property type="entry name" value="NUDIXFAMILY"/>
</dbReference>
<gene>
    <name evidence="7" type="ORF">BOX37_15240</name>
</gene>
<keyword evidence="3 5" id="KW-0378">Hydrolase</keyword>
<dbReference type="InterPro" id="IPR000086">
    <property type="entry name" value="NUDIX_hydrolase_dom"/>
</dbReference>
<dbReference type="AlphaFoldDB" id="A0A1J0W273"/>
<sequence>MGAGALFVDYVGRVLLVEPTYKDHWELPGGVVESGESPRAAVIREISEELDLTVPLGRLLVVDWVPPGIYPNDGVMLVYDGGLLGADRTARITLRSEELRGWSWCDAAEAAQRLPGVLSRRVAAARRARVEGTTVYLEDGLPAA</sequence>
<evidence type="ECO:0000256" key="3">
    <source>
        <dbReference type="ARBA" id="ARBA00022801"/>
    </source>
</evidence>
<dbReference type="KEGG" id="nsl:BOX37_15240"/>
<keyword evidence="4" id="KW-0460">Magnesium</keyword>
<dbReference type="PANTHER" id="PTHR43046:SF12">
    <property type="entry name" value="GDP-MANNOSE MANNOSYL HYDROLASE"/>
    <property type="match status" value="1"/>
</dbReference>
<comment type="similarity">
    <text evidence="2 5">Belongs to the Nudix hydrolase family.</text>
</comment>
<dbReference type="EMBL" id="CP018082">
    <property type="protein sequence ID" value="APE38365.1"/>
    <property type="molecule type" value="Genomic_DNA"/>
</dbReference>
<comment type="cofactor">
    <cofactor evidence="1">
        <name>Mg(2+)</name>
        <dbReference type="ChEBI" id="CHEBI:18420"/>
    </cofactor>
</comment>
<dbReference type="PROSITE" id="PS00893">
    <property type="entry name" value="NUDIX_BOX"/>
    <property type="match status" value="1"/>
</dbReference>
<keyword evidence="8" id="KW-1185">Reference proteome</keyword>
<evidence type="ECO:0000256" key="4">
    <source>
        <dbReference type="ARBA" id="ARBA00022842"/>
    </source>
</evidence>
<dbReference type="PROSITE" id="PS51462">
    <property type="entry name" value="NUDIX"/>
    <property type="match status" value="1"/>
</dbReference>
<dbReference type="PANTHER" id="PTHR43046">
    <property type="entry name" value="GDP-MANNOSE MANNOSYL HYDROLASE"/>
    <property type="match status" value="1"/>
</dbReference>
<name>A0A1J0W273_9NOCA</name>